<proteinExistence type="predicted"/>
<sequence length="32" mass="3795">MHFASHLSFHLFACITRIVVDLYFVLHHITKP</sequence>
<evidence type="ECO:0000313" key="2">
    <source>
        <dbReference type="EMBL" id="JAH24114.1"/>
    </source>
</evidence>
<evidence type="ECO:0000256" key="1">
    <source>
        <dbReference type="SAM" id="Phobius"/>
    </source>
</evidence>
<reference evidence="2" key="1">
    <citation type="submission" date="2014-11" db="EMBL/GenBank/DDBJ databases">
        <authorList>
            <person name="Amaro Gonzalez C."/>
        </authorList>
    </citation>
    <scope>NUCLEOTIDE SEQUENCE</scope>
</reference>
<feature type="transmembrane region" description="Helical" evidence="1">
    <location>
        <begin position="6"/>
        <end position="26"/>
    </location>
</feature>
<organism evidence="2">
    <name type="scientific">Anguilla anguilla</name>
    <name type="common">European freshwater eel</name>
    <name type="synonym">Muraena anguilla</name>
    <dbReference type="NCBI Taxonomy" id="7936"/>
    <lineage>
        <taxon>Eukaryota</taxon>
        <taxon>Metazoa</taxon>
        <taxon>Chordata</taxon>
        <taxon>Craniata</taxon>
        <taxon>Vertebrata</taxon>
        <taxon>Euteleostomi</taxon>
        <taxon>Actinopterygii</taxon>
        <taxon>Neopterygii</taxon>
        <taxon>Teleostei</taxon>
        <taxon>Anguilliformes</taxon>
        <taxon>Anguillidae</taxon>
        <taxon>Anguilla</taxon>
    </lineage>
</organism>
<reference evidence="2" key="2">
    <citation type="journal article" date="2015" name="Fish Shellfish Immunol.">
        <title>Early steps in the European eel (Anguilla anguilla)-Vibrio vulnificus interaction in the gills: Role of the RtxA13 toxin.</title>
        <authorList>
            <person name="Callol A."/>
            <person name="Pajuelo D."/>
            <person name="Ebbesson L."/>
            <person name="Teles M."/>
            <person name="MacKenzie S."/>
            <person name="Amaro C."/>
        </authorList>
    </citation>
    <scope>NUCLEOTIDE SEQUENCE</scope>
</reference>
<keyword evidence="1" id="KW-0472">Membrane</keyword>
<keyword evidence="1" id="KW-0812">Transmembrane</keyword>
<protein>
    <submittedName>
        <fullName evidence="2">Uncharacterized protein</fullName>
    </submittedName>
</protein>
<dbReference type="AlphaFoldDB" id="A0A0E9R4R3"/>
<dbReference type="EMBL" id="GBXM01084463">
    <property type="protein sequence ID" value="JAH24114.1"/>
    <property type="molecule type" value="Transcribed_RNA"/>
</dbReference>
<accession>A0A0E9R4R3</accession>
<name>A0A0E9R4R3_ANGAN</name>
<keyword evidence="1" id="KW-1133">Transmembrane helix</keyword>